<organism evidence="1 2">
    <name type="scientific">Naganishia adeliensis</name>
    <dbReference type="NCBI Taxonomy" id="92952"/>
    <lineage>
        <taxon>Eukaryota</taxon>
        <taxon>Fungi</taxon>
        <taxon>Dikarya</taxon>
        <taxon>Basidiomycota</taxon>
        <taxon>Agaricomycotina</taxon>
        <taxon>Tremellomycetes</taxon>
        <taxon>Filobasidiales</taxon>
        <taxon>Filobasidiaceae</taxon>
        <taxon>Naganishia</taxon>
    </lineage>
</organism>
<evidence type="ECO:0000313" key="1">
    <source>
        <dbReference type="EMBL" id="KAJ9111840.1"/>
    </source>
</evidence>
<name>A0ACC2WKX6_9TREE</name>
<proteinExistence type="predicted"/>
<reference evidence="1" key="1">
    <citation type="submission" date="2023-04" db="EMBL/GenBank/DDBJ databases">
        <title>Draft Genome sequencing of Naganishia species isolated from polar environments using Oxford Nanopore Technology.</title>
        <authorList>
            <person name="Leo P."/>
            <person name="Venkateswaran K."/>
        </authorList>
    </citation>
    <scope>NUCLEOTIDE SEQUENCE</scope>
    <source>
        <strain evidence="1">MNA-CCFEE 5262</strain>
    </source>
</reference>
<comment type="caution">
    <text evidence="1">The sequence shown here is derived from an EMBL/GenBank/DDBJ whole genome shotgun (WGS) entry which is preliminary data.</text>
</comment>
<dbReference type="Proteomes" id="UP001230649">
    <property type="component" value="Unassembled WGS sequence"/>
</dbReference>
<keyword evidence="2" id="KW-1185">Reference proteome</keyword>
<accession>A0ACC2WKX6</accession>
<dbReference type="EMBL" id="JASBWS010000017">
    <property type="protein sequence ID" value="KAJ9111840.1"/>
    <property type="molecule type" value="Genomic_DNA"/>
</dbReference>
<sequence>MPKAHKGDKVAKLNASTKPISGPYPQERDGRRSNGTATSQAKSTVVPLKTLSLSDEILSQIAKPLQPQSLLASDTNNSKPAPSHSPLSRPSKRKKTKATIDDALPVENASSEQESTVEIRHSAFWQECVPSEPTVYSSLIVGITKIADDTRSEGMSLPQPIVFRTLAFLTKAKAPIDASDSFPVSSMLCSASRFRFACRPGPAVDLTEPAKYSNVRSYTLKLMTIMSRLQKFEIPEAEMPYLFLPVKHDLSDTTDILDAQTTIDWTEVNTFAVEDGRTLERDEVADVNRLQRIVNDGLWSYHYTDVSARFEVVALREDLRALSEVDSVDGDKQTIRSLQPRKWKEALEAQQVDVWDDQPIFGLEPSWDLHAMLRPTSSLRTRSNMTAYIFEPFPVIMPQLIKKSHLSLSTYHSLFAVPALVQAIDFILVAKELVQTYRLRNTSTRLAMEAISLPTAGLGTSYERLEWYGDSCCDVAAAIYAYYAYVHHGRDMSDLQKVKEQLVVNQHQSEAAKRSGLVNHLRAAHVHAKHWIPLVVSSGQGSAYSFANCHSARIGLKTTADVLESVVGAFVLCNGFDKIFKALRKLGVHFESQLVAEALDEKCKRLQQIVAHDFANKRLVGLVLTPPSHSESETDLRYLLYRLGSSILHHLLAEWLYARHPEWDVSLLSEAHYQTAKIAAKTGLDTLFPVPSAPQGGNTDKAGSSFRTDVKHAWLLRQSEGTTVQVNIVRCVTRSTAHTIYQRLDVGFKYLLAIILIDSQWSWIDGPKTLFENSCSPILEGVRLPDLKSMHPRQVLERLMRKRQCAALEVRKSKTDNGAMVEVFWHAKKIGEATRSSKQSALEIASQMALDCYRHPANAAMDSLWHS</sequence>
<gene>
    <name evidence="1" type="ORF">QFC20_002427</name>
</gene>
<evidence type="ECO:0000313" key="2">
    <source>
        <dbReference type="Proteomes" id="UP001230649"/>
    </source>
</evidence>
<protein>
    <submittedName>
        <fullName evidence="1">Uncharacterized protein</fullName>
    </submittedName>
</protein>